<dbReference type="Gene3D" id="3.30.70.970">
    <property type="entry name" value="RraB-like"/>
    <property type="match status" value="1"/>
</dbReference>
<comment type="caution">
    <text evidence="2">The sequence shown here is derived from an EMBL/GenBank/DDBJ whole genome shotgun (WGS) entry which is preliminary data.</text>
</comment>
<dbReference type="AlphaFoldDB" id="A0A3P1CKR8"/>
<name>A0A3P1CKR8_9BACT</name>
<evidence type="ECO:0000313" key="2">
    <source>
        <dbReference type="EMBL" id="RRB13808.1"/>
    </source>
</evidence>
<sequence length="111" mass="13261">MGFYLHRVEEYFQKMELEGFNTKSPLKWSFYFVHTNSGELQDVYAELKDHSYHLDYLNETEDGLWQLKVSKIEVLTPDKLHRRNLAFNELANYCSVDTYDGWEVDKQDALN</sequence>
<organism evidence="2 3">
    <name type="scientific">Larkinella knui</name>
    <dbReference type="NCBI Taxonomy" id="2025310"/>
    <lineage>
        <taxon>Bacteria</taxon>
        <taxon>Pseudomonadati</taxon>
        <taxon>Bacteroidota</taxon>
        <taxon>Cytophagia</taxon>
        <taxon>Cytophagales</taxon>
        <taxon>Spirosomataceae</taxon>
        <taxon>Larkinella</taxon>
    </lineage>
</organism>
<dbReference type="OrthoDB" id="894113at2"/>
<accession>A0A3P1CKR8</accession>
<evidence type="ECO:0000313" key="3">
    <source>
        <dbReference type="Proteomes" id="UP000274271"/>
    </source>
</evidence>
<dbReference type="SUPFAM" id="SSF89946">
    <property type="entry name" value="Hypothetical protein VC0424"/>
    <property type="match status" value="1"/>
</dbReference>
<dbReference type="InterPro" id="IPR009671">
    <property type="entry name" value="RraB_dom"/>
</dbReference>
<dbReference type="EMBL" id="RQJP01000003">
    <property type="protein sequence ID" value="RRB13808.1"/>
    <property type="molecule type" value="Genomic_DNA"/>
</dbReference>
<protein>
    <recommendedName>
        <fullName evidence="1">Regulator of ribonuclease activity B domain-containing protein</fullName>
    </recommendedName>
</protein>
<reference evidence="2 3" key="1">
    <citation type="submission" date="2018-11" db="EMBL/GenBank/DDBJ databases">
        <authorList>
            <person name="Zhou Z."/>
            <person name="Wang G."/>
        </authorList>
    </citation>
    <scope>NUCLEOTIDE SEQUENCE [LARGE SCALE GENOMIC DNA]</scope>
    <source>
        <strain evidence="2 3">KCTC42998</strain>
    </source>
</reference>
<proteinExistence type="predicted"/>
<feature type="domain" description="Regulator of ribonuclease activity B" evidence="1">
    <location>
        <begin position="9"/>
        <end position="104"/>
    </location>
</feature>
<gene>
    <name evidence="2" type="ORF">EHT87_16245</name>
</gene>
<dbReference type="InterPro" id="IPR036701">
    <property type="entry name" value="RraB-like_sf"/>
</dbReference>
<keyword evidence="3" id="KW-1185">Reference proteome</keyword>
<dbReference type="Proteomes" id="UP000274271">
    <property type="component" value="Unassembled WGS sequence"/>
</dbReference>
<dbReference type="Pfam" id="PF06877">
    <property type="entry name" value="RraB"/>
    <property type="match status" value="1"/>
</dbReference>
<evidence type="ECO:0000259" key="1">
    <source>
        <dbReference type="Pfam" id="PF06877"/>
    </source>
</evidence>
<dbReference type="RefSeq" id="WP_124907705.1">
    <property type="nucleotide sequence ID" value="NZ_RQJP01000003.1"/>
</dbReference>